<gene>
    <name evidence="1" type="ORF">UFOVP1090_33</name>
</gene>
<name>A0A6J5QGT7_9CAUD</name>
<dbReference type="EMBL" id="LR797041">
    <property type="protein sequence ID" value="CAB4182812.1"/>
    <property type="molecule type" value="Genomic_DNA"/>
</dbReference>
<organism evidence="1">
    <name type="scientific">uncultured Caudovirales phage</name>
    <dbReference type="NCBI Taxonomy" id="2100421"/>
    <lineage>
        <taxon>Viruses</taxon>
        <taxon>Duplodnaviria</taxon>
        <taxon>Heunggongvirae</taxon>
        <taxon>Uroviricota</taxon>
        <taxon>Caudoviricetes</taxon>
        <taxon>Peduoviridae</taxon>
        <taxon>Maltschvirus</taxon>
        <taxon>Maltschvirus maltsch</taxon>
    </lineage>
</organism>
<sequence length="143" mass="15206">MATYKSSQVTKIDSVDYDMLKSNEAHGRMRVVFFDFTTPASGNADGDIYELCEIPIGARILRMKTANTALGASVVAKIGIVGADTKYGSALDLAAAGADDFLVTVAQNYGLELIARERLIMTLTGAAPAASQTVRGHVEYVID</sequence>
<accession>A0A6J5QGT7</accession>
<protein>
    <submittedName>
        <fullName evidence="1">Uncharacterized protein</fullName>
    </submittedName>
</protein>
<evidence type="ECO:0000313" key="1">
    <source>
        <dbReference type="EMBL" id="CAB4182812.1"/>
    </source>
</evidence>
<reference evidence="1" key="1">
    <citation type="submission" date="2020-05" db="EMBL/GenBank/DDBJ databases">
        <authorList>
            <person name="Chiriac C."/>
            <person name="Salcher M."/>
            <person name="Ghai R."/>
            <person name="Kavagutti S V."/>
        </authorList>
    </citation>
    <scope>NUCLEOTIDE SEQUENCE</scope>
</reference>
<proteinExistence type="predicted"/>